<evidence type="ECO:0000313" key="3">
    <source>
        <dbReference type="Proteomes" id="UP000309038"/>
    </source>
</evidence>
<proteinExistence type="predicted"/>
<sequence>MPSTTTHWSSDIDTSSSAPSDTYEAPSFYHSRSYNRTDHPNGTSFRKISRHNVL</sequence>
<dbReference type="EMBL" id="SGPJ01000006">
    <property type="protein sequence ID" value="THH02449.1"/>
    <property type="molecule type" value="Genomic_DNA"/>
</dbReference>
<dbReference type="AlphaFoldDB" id="A0A4S4KUM9"/>
<reference evidence="2 3" key="1">
    <citation type="submission" date="2019-02" db="EMBL/GenBank/DDBJ databases">
        <title>Genome sequencing of the rare red list fungi Phlebia centrifuga.</title>
        <authorList>
            <person name="Buettner E."/>
            <person name="Kellner H."/>
        </authorList>
    </citation>
    <scope>NUCLEOTIDE SEQUENCE [LARGE SCALE GENOMIC DNA]</scope>
    <source>
        <strain evidence="2 3">DSM 108282</strain>
    </source>
</reference>
<protein>
    <submittedName>
        <fullName evidence="2">Uncharacterized protein</fullName>
    </submittedName>
</protein>
<feature type="compositionally biased region" description="Polar residues" evidence="1">
    <location>
        <begin position="30"/>
        <end position="46"/>
    </location>
</feature>
<feature type="compositionally biased region" description="Low complexity" evidence="1">
    <location>
        <begin position="1"/>
        <end position="22"/>
    </location>
</feature>
<dbReference type="Proteomes" id="UP000309038">
    <property type="component" value="Unassembled WGS sequence"/>
</dbReference>
<feature type="region of interest" description="Disordered" evidence="1">
    <location>
        <begin position="1"/>
        <end position="54"/>
    </location>
</feature>
<evidence type="ECO:0000256" key="1">
    <source>
        <dbReference type="SAM" id="MobiDB-lite"/>
    </source>
</evidence>
<gene>
    <name evidence="2" type="ORF">EW026_g460</name>
</gene>
<comment type="caution">
    <text evidence="2">The sequence shown here is derived from an EMBL/GenBank/DDBJ whole genome shotgun (WGS) entry which is preliminary data.</text>
</comment>
<name>A0A4S4KUM9_9APHY</name>
<keyword evidence="3" id="KW-1185">Reference proteome</keyword>
<accession>A0A4S4KUM9</accession>
<organism evidence="2 3">
    <name type="scientific">Hermanssonia centrifuga</name>
    <dbReference type="NCBI Taxonomy" id="98765"/>
    <lineage>
        <taxon>Eukaryota</taxon>
        <taxon>Fungi</taxon>
        <taxon>Dikarya</taxon>
        <taxon>Basidiomycota</taxon>
        <taxon>Agaricomycotina</taxon>
        <taxon>Agaricomycetes</taxon>
        <taxon>Polyporales</taxon>
        <taxon>Meruliaceae</taxon>
        <taxon>Hermanssonia</taxon>
    </lineage>
</organism>
<evidence type="ECO:0000313" key="2">
    <source>
        <dbReference type="EMBL" id="THH02449.1"/>
    </source>
</evidence>